<evidence type="ECO:0000313" key="2">
    <source>
        <dbReference type="EMBL" id="CAE8703158.1"/>
    </source>
</evidence>
<name>A0A813DU70_POLGL</name>
<reference evidence="1" key="1">
    <citation type="submission" date="2021-02" db="EMBL/GenBank/DDBJ databases">
        <authorList>
            <person name="Dougan E. K."/>
            <person name="Rhodes N."/>
            <person name="Thang M."/>
            <person name="Chan C."/>
        </authorList>
    </citation>
    <scope>NUCLEOTIDE SEQUENCE</scope>
</reference>
<proteinExistence type="predicted"/>
<dbReference type="EMBL" id="CAJNNW010030332">
    <property type="protein sequence ID" value="CAE8703158.1"/>
    <property type="molecule type" value="Genomic_DNA"/>
</dbReference>
<dbReference type="Proteomes" id="UP000626109">
    <property type="component" value="Unassembled WGS sequence"/>
</dbReference>
<dbReference type="AlphaFoldDB" id="A0A813DU70"/>
<accession>A0A813DU70</accession>
<evidence type="ECO:0000313" key="3">
    <source>
        <dbReference type="Proteomes" id="UP000654075"/>
    </source>
</evidence>
<keyword evidence="3" id="KW-1185">Reference proteome</keyword>
<organism evidence="1 3">
    <name type="scientific">Polarella glacialis</name>
    <name type="common">Dinoflagellate</name>
    <dbReference type="NCBI Taxonomy" id="89957"/>
    <lineage>
        <taxon>Eukaryota</taxon>
        <taxon>Sar</taxon>
        <taxon>Alveolata</taxon>
        <taxon>Dinophyceae</taxon>
        <taxon>Suessiales</taxon>
        <taxon>Suessiaceae</taxon>
        <taxon>Polarella</taxon>
    </lineage>
</organism>
<sequence length="160" mass="17209">DTMDVVQPVRILGPPPLPAKATYREAIGSLRAGYGLWVRAHKTVSLDTCWRSSRRGVRGSRWHQTATRSAVSFGAVGNATGAGSVIDPAMACGFWKAILSMLRAAELGTLAQSGHLERGASSGGHSISVQLGNGQEHRLEFISQDLLKWLREIEVSSEIT</sequence>
<dbReference type="EMBL" id="CAJNNV010004500">
    <property type="protein sequence ID" value="CAE8590831.1"/>
    <property type="molecule type" value="Genomic_DNA"/>
</dbReference>
<evidence type="ECO:0000313" key="1">
    <source>
        <dbReference type="EMBL" id="CAE8590831.1"/>
    </source>
</evidence>
<gene>
    <name evidence="1" type="ORF">PGLA1383_LOCUS9544</name>
    <name evidence="2" type="ORF">PGLA2088_LOCUS32731</name>
</gene>
<comment type="caution">
    <text evidence="1">The sequence shown here is derived from an EMBL/GenBank/DDBJ whole genome shotgun (WGS) entry which is preliminary data.</text>
</comment>
<dbReference type="Proteomes" id="UP000654075">
    <property type="component" value="Unassembled WGS sequence"/>
</dbReference>
<protein>
    <submittedName>
        <fullName evidence="1">Uncharacterized protein</fullName>
    </submittedName>
</protein>
<dbReference type="OrthoDB" id="10561531at2759"/>
<feature type="non-terminal residue" evidence="1">
    <location>
        <position position="160"/>
    </location>
</feature>